<accession>A0A6J6BZY2</accession>
<gene>
    <name evidence="4" type="ORF">UFOPK1438_00659</name>
</gene>
<feature type="domain" description="Non-reducing end beta-L-arabinofuranosidase-like GH127 C-terminal" evidence="3">
    <location>
        <begin position="526"/>
        <end position="643"/>
    </location>
</feature>
<protein>
    <submittedName>
        <fullName evidence="4">Unannotated protein</fullName>
    </submittedName>
</protein>
<dbReference type="Pfam" id="PF07944">
    <property type="entry name" value="Beta-AFase-like_GH127_cat"/>
    <property type="match status" value="1"/>
</dbReference>
<name>A0A6J6BZY2_9ZZZZ</name>
<dbReference type="Pfam" id="PF20736">
    <property type="entry name" value="Glyco_hydro127M"/>
    <property type="match status" value="1"/>
</dbReference>
<evidence type="ECO:0000259" key="2">
    <source>
        <dbReference type="Pfam" id="PF20736"/>
    </source>
</evidence>
<dbReference type="InterPro" id="IPR008928">
    <property type="entry name" value="6-hairpin_glycosidase_sf"/>
</dbReference>
<dbReference type="EMBL" id="CAEZSM010000073">
    <property type="protein sequence ID" value="CAB4544317.1"/>
    <property type="molecule type" value="Genomic_DNA"/>
</dbReference>
<evidence type="ECO:0000259" key="3">
    <source>
        <dbReference type="Pfam" id="PF20737"/>
    </source>
</evidence>
<dbReference type="SUPFAM" id="SSF48208">
    <property type="entry name" value="Six-hairpin glycosidases"/>
    <property type="match status" value="1"/>
</dbReference>
<feature type="domain" description="Non-reducing end beta-L-arabinofuranosidase-like GH127 catalytic" evidence="1">
    <location>
        <begin position="37"/>
        <end position="418"/>
    </location>
</feature>
<reference evidence="4" key="1">
    <citation type="submission" date="2020-05" db="EMBL/GenBank/DDBJ databases">
        <authorList>
            <person name="Chiriac C."/>
            <person name="Salcher M."/>
            <person name="Ghai R."/>
            <person name="Kavagutti S V."/>
        </authorList>
    </citation>
    <scope>NUCLEOTIDE SEQUENCE</scope>
</reference>
<dbReference type="GO" id="GO:0005975">
    <property type="term" value="P:carbohydrate metabolic process"/>
    <property type="evidence" value="ECO:0007669"/>
    <property type="project" value="InterPro"/>
</dbReference>
<organism evidence="4">
    <name type="scientific">freshwater metagenome</name>
    <dbReference type="NCBI Taxonomy" id="449393"/>
    <lineage>
        <taxon>unclassified sequences</taxon>
        <taxon>metagenomes</taxon>
        <taxon>ecological metagenomes</taxon>
    </lineage>
</organism>
<feature type="domain" description="Non-reducing end beta-L-arabinofuranosidase-like GH127 middle" evidence="2">
    <location>
        <begin position="430"/>
        <end position="523"/>
    </location>
</feature>
<dbReference type="InterPro" id="IPR049046">
    <property type="entry name" value="Beta-AFase-like_GH127_middle"/>
</dbReference>
<dbReference type="InterPro" id="IPR012878">
    <property type="entry name" value="Beta-AFase-like_GH127_cat"/>
</dbReference>
<sequence length="645" mass="71538">MSQKHSLGPVSPVVDTFSKSQPLPLNEVTLSENGDLGRWQIHNAKTTIPHLIDNLISTGALANLQDIGTPKFKFKGMWFSDSDIHKSLEALCWSLHLYSDKKQTDFLKEATAAIAHAQQEDGYVNTYFQGVYPDEKWVNFGWGHELYVGGHMIQAAVAESRVLKDSPLLKIATKFADLLVKKFSAPGTLQMCGHPEIETALIELYRETKNESYLDLAEKMILGRGYEKITSKRDLGFHPASPSYMQDHKTVKEATTAVGHSVRQLYLNAAVMDLYAEKGDPALLKAQEAMWEDMVYTKMYVTGGLGSRHKDEAFGDSYELPNDRAYAETCASIANFMWSWRLLLVTGKARYADVMELSLYNIIAGSVSSDGCKFFYSNPLQYRTGHFTAFDTDASERLSWYTCSCCPPNIGRTVATLQHYMASATSDTFALHLYSEGTINTTLKSGVNVGLKISTAYPNNGAVKIAVTENGKYALQLRIPEWCKDFSLSINGTASSEKRNSLGYVSIDREWKSGDAIDFDLKMTAEFLKPHPRIDAARGCVSLRKGPVIYAIEQADVQDKGCFVDDFAVDTKAAIKEAKVSIPGVGEIPALEIFGHFETFAKSADYPYANPLPVEHSSPTKITAIPYAQWGNRVKGGMKVWVPTQ</sequence>
<dbReference type="InterPro" id="IPR049174">
    <property type="entry name" value="Beta-AFase-like"/>
</dbReference>
<evidence type="ECO:0000259" key="1">
    <source>
        <dbReference type="Pfam" id="PF07944"/>
    </source>
</evidence>
<dbReference type="InterPro" id="IPR049049">
    <property type="entry name" value="Beta-AFase-like_GH127_C"/>
</dbReference>
<dbReference type="PANTHER" id="PTHR43465:SF2">
    <property type="entry name" value="DUF1680 DOMAIN PROTEIN (AFU_ORTHOLOGUE AFUA_1G08910)"/>
    <property type="match status" value="1"/>
</dbReference>
<evidence type="ECO:0000313" key="4">
    <source>
        <dbReference type="EMBL" id="CAB4544317.1"/>
    </source>
</evidence>
<dbReference type="PANTHER" id="PTHR43465">
    <property type="entry name" value="DUF1680 DOMAIN PROTEIN (AFU_ORTHOLOGUE AFUA_1G08910)"/>
    <property type="match status" value="1"/>
</dbReference>
<dbReference type="AlphaFoldDB" id="A0A6J6BZY2"/>
<proteinExistence type="predicted"/>
<dbReference type="Pfam" id="PF20737">
    <property type="entry name" value="Glyco_hydro127C"/>
    <property type="match status" value="1"/>
</dbReference>